<dbReference type="SUPFAM" id="SSF48371">
    <property type="entry name" value="ARM repeat"/>
    <property type="match status" value="1"/>
</dbReference>
<dbReference type="PANTHER" id="PTHR12537:SF127">
    <property type="entry name" value="PUMILIO HOMOLOG 3"/>
    <property type="match status" value="1"/>
</dbReference>
<gene>
    <name evidence="5" type="ORF">URODEC1_LOCUS83131</name>
</gene>
<keyword evidence="1" id="KW-0677">Repeat</keyword>
<proteinExistence type="predicted"/>
<dbReference type="EMBL" id="OZ075142">
    <property type="protein sequence ID" value="CAL5034518.1"/>
    <property type="molecule type" value="Genomic_DNA"/>
</dbReference>
<keyword evidence="2" id="KW-0810">Translation regulation</keyword>
<dbReference type="InterPro" id="IPR011989">
    <property type="entry name" value="ARM-like"/>
</dbReference>
<feature type="repeat" description="Pumilio" evidence="3">
    <location>
        <begin position="296"/>
        <end position="331"/>
    </location>
</feature>
<keyword evidence="6" id="KW-1185">Reference proteome</keyword>
<feature type="domain" description="PUM-HD" evidence="4">
    <location>
        <begin position="203"/>
        <end position="542"/>
    </location>
</feature>
<reference evidence="6" key="1">
    <citation type="submission" date="2024-06" db="EMBL/GenBank/DDBJ databases">
        <authorList>
            <person name="Ryan C."/>
        </authorList>
    </citation>
    <scope>NUCLEOTIDE SEQUENCE [LARGE SCALE GENOMIC DNA]</scope>
</reference>
<dbReference type="PROSITE" id="PS50303">
    <property type="entry name" value="PUM_HD"/>
    <property type="match status" value="1"/>
</dbReference>
<evidence type="ECO:0000313" key="6">
    <source>
        <dbReference type="Proteomes" id="UP001497457"/>
    </source>
</evidence>
<feature type="repeat" description="Pumilio" evidence="3">
    <location>
        <begin position="441"/>
        <end position="476"/>
    </location>
</feature>
<dbReference type="Gene3D" id="1.25.10.10">
    <property type="entry name" value="Leucine-rich Repeat Variant"/>
    <property type="match status" value="1"/>
</dbReference>
<feature type="repeat" description="Pumilio" evidence="3">
    <location>
        <begin position="332"/>
        <end position="367"/>
    </location>
</feature>
<feature type="repeat" description="Pumilio" evidence="3">
    <location>
        <begin position="405"/>
        <end position="440"/>
    </location>
</feature>
<name>A0ABC9DAA7_9POAL</name>
<evidence type="ECO:0000313" key="5">
    <source>
        <dbReference type="EMBL" id="CAL5034518.1"/>
    </source>
</evidence>
<dbReference type="PANTHER" id="PTHR12537">
    <property type="entry name" value="RNA BINDING PROTEIN PUMILIO-RELATED"/>
    <property type="match status" value="1"/>
</dbReference>
<evidence type="ECO:0000256" key="2">
    <source>
        <dbReference type="ARBA" id="ARBA00022845"/>
    </source>
</evidence>
<protein>
    <recommendedName>
        <fullName evidence="4">PUM-HD domain-containing protein</fullName>
    </recommendedName>
</protein>
<dbReference type="InterPro" id="IPR033133">
    <property type="entry name" value="PUM-HD"/>
</dbReference>
<evidence type="ECO:0000256" key="3">
    <source>
        <dbReference type="PROSITE-ProRule" id="PRU00317"/>
    </source>
</evidence>
<dbReference type="InterPro" id="IPR001313">
    <property type="entry name" value="Pumilio_RNA-bd_rpt"/>
</dbReference>
<evidence type="ECO:0000259" key="4">
    <source>
        <dbReference type="PROSITE" id="PS50303"/>
    </source>
</evidence>
<sequence length="561" mass="61941">MDPCRGSSKRDFTGNDCKLKGVVHEEAAIGAAAHQDVYRLGSNFSIDLNQPPPKLKQPKLEVDTSSDILTPHHPKASTALQLQLQLPVQARRQPTYMELLLGDVECEVATFFPEGIHSSSSQVQQDNNAKEITGSLNSQGQMSIAENTLSPSGAVSGTRFSGAQRNIEKNSNEATIVQQQRASSGSSQVQHYGASGSSNMMSYVQQLQQQIAARMNTTTIRLTHIKGKVASCCADHIGSYFVRQAIETATPKEIIMVYEEIIPCVRMLAVDAFGSLAIQKVLDHGPQFYKRKLIDHLIGHVLALSHHMYGCQVIQKAFEVSEQDQKVDLAKELGSKTLRCVRDQYANNVIQKCIECLPSKQVEFIFQRFCGKAKVLSTHPYGCDVIQKVLAYCKNPEIYHTVTAEIVASVNELSEDQFGHCVVEYLLRHGTPVKRSIMVNKFAGQIVNMSYHKFSSKVIAKCLTFGSHQERQLIMNEIFAAGVYRLKSMMLNPYAGLVIQKMAATAVKWQVAVLVAVARSNFAVLKSYPHGAGVLAAINRAKGRYAVPAVAVKVRPQHQQR</sequence>
<evidence type="ECO:0000256" key="1">
    <source>
        <dbReference type="ARBA" id="ARBA00022737"/>
    </source>
</evidence>
<dbReference type="PROSITE" id="PS50302">
    <property type="entry name" value="PUM"/>
    <property type="match status" value="5"/>
</dbReference>
<feature type="repeat" description="Pumilio" evidence="3">
    <location>
        <begin position="260"/>
        <end position="295"/>
    </location>
</feature>
<reference evidence="5 6" key="2">
    <citation type="submission" date="2024-10" db="EMBL/GenBank/DDBJ databases">
        <authorList>
            <person name="Ryan C."/>
        </authorList>
    </citation>
    <scope>NUCLEOTIDE SEQUENCE [LARGE SCALE GENOMIC DNA]</scope>
</reference>
<dbReference type="CDD" id="cd07920">
    <property type="entry name" value="Pumilio"/>
    <property type="match status" value="1"/>
</dbReference>
<dbReference type="Pfam" id="PF00806">
    <property type="entry name" value="PUF"/>
    <property type="match status" value="7"/>
</dbReference>
<dbReference type="InterPro" id="IPR033712">
    <property type="entry name" value="Pumilio_RNA-bd"/>
</dbReference>
<dbReference type="SMART" id="SM00025">
    <property type="entry name" value="Pumilio"/>
    <property type="match status" value="7"/>
</dbReference>
<accession>A0ABC9DAA7</accession>
<dbReference type="InterPro" id="IPR016024">
    <property type="entry name" value="ARM-type_fold"/>
</dbReference>
<dbReference type="AlphaFoldDB" id="A0ABC9DAA7"/>
<organism evidence="5 6">
    <name type="scientific">Urochloa decumbens</name>
    <dbReference type="NCBI Taxonomy" id="240449"/>
    <lineage>
        <taxon>Eukaryota</taxon>
        <taxon>Viridiplantae</taxon>
        <taxon>Streptophyta</taxon>
        <taxon>Embryophyta</taxon>
        <taxon>Tracheophyta</taxon>
        <taxon>Spermatophyta</taxon>
        <taxon>Magnoliopsida</taxon>
        <taxon>Liliopsida</taxon>
        <taxon>Poales</taxon>
        <taxon>Poaceae</taxon>
        <taxon>PACMAD clade</taxon>
        <taxon>Panicoideae</taxon>
        <taxon>Panicodae</taxon>
        <taxon>Paniceae</taxon>
        <taxon>Melinidinae</taxon>
        <taxon>Urochloa</taxon>
    </lineage>
</organism>
<dbReference type="Proteomes" id="UP001497457">
    <property type="component" value="Chromosome 32b"/>
</dbReference>
<dbReference type="GO" id="GO:0006417">
    <property type="term" value="P:regulation of translation"/>
    <property type="evidence" value="ECO:0007669"/>
    <property type="project" value="UniProtKB-KW"/>
</dbReference>